<accession>A0ABS2WTH8</accession>
<comment type="similarity">
    <text evidence="1 3">Belongs to the short-chain dehydrogenases/reductases (SDR) family.</text>
</comment>
<gene>
    <name evidence="4" type="ORF">JWV37_09260</name>
</gene>
<dbReference type="Gene3D" id="3.40.50.720">
    <property type="entry name" value="NAD(P)-binding Rossmann-like Domain"/>
    <property type="match status" value="1"/>
</dbReference>
<dbReference type="EMBL" id="JAFHKK010000020">
    <property type="protein sequence ID" value="MBN2964966.1"/>
    <property type="molecule type" value="Genomic_DNA"/>
</dbReference>
<protein>
    <submittedName>
        <fullName evidence="4">SDR family NAD(P)-dependent oxidoreductase</fullName>
    </submittedName>
</protein>
<name>A0ABS2WTH8_9BACT</name>
<dbReference type="PROSITE" id="PS00061">
    <property type="entry name" value="ADH_SHORT"/>
    <property type="match status" value="1"/>
</dbReference>
<evidence type="ECO:0000313" key="4">
    <source>
        <dbReference type="EMBL" id="MBN2964966.1"/>
    </source>
</evidence>
<evidence type="ECO:0000313" key="5">
    <source>
        <dbReference type="Proteomes" id="UP000703590"/>
    </source>
</evidence>
<dbReference type="Proteomes" id="UP000703590">
    <property type="component" value="Unassembled WGS sequence"/>
</dbReference>
<dbReference type="SUPFAM" id="SSF51735">
    <property type="entry name" value="NAD(P)-binding Rossmann-fold domains"/>
    <property type="match status" value="1"/>
</dbReference>
<dbReference type="InterPro" id="IPR036291">
    <property type="entry name" value="NAD(P)-bd_dom_sf"/>
</dbReference>
<dbReference type="PANTHER" id="PTHR44169:SF6">
    <property type="entry name" value="NADPH-DEPENDENT 1-ACYLDIHYDROXYACETONE PHOSPHATE REDUCTASE"/>
    <property type="match status" value="1"/>
</dbReference>
<organism evidence="4 5">
    <name type="scientific">Sulfurospirillum tamanense</name>
    <dbReference type="NCBI Taxonomy" id="2813362"/>
    <lineage>
        <taxon>Bacteria</taxon>
        <taxon>Pseudomonadati</taxon>
        <taxon>Campylobacterota</taxon>
        <taxon>Epsilonproteobacteria</taxon>
        <taxon>Campylobacterales</taxon>
        <taxon>Sulfurospirillaceae</taxon>
        <taxon>Sulfurospirillum</taxon>
    </lineage>
</organism>
<dbReference type="Pfam" id="PF00106">
    <property type="entry name" value="adh_short"/>
    <property type="match status" value="1"/>
</dbReference>
<dbReference type="InterPro" id="IPR002347">
    <property type="entry name" value="SDR_fam"/>
</dbReference>
<dbReference type="PANTHER" id="PTHR44169">
    <property type="entry name" value="NADPH-DEPENDENT 1-ACYLDIHYDROXYACETONE PHOSPHATE REDUCTASE"/>
    <property type="match status" value="1"/>
</dbReference>
<comment type="caution">
    <text evidence="4">The sequence shown here is derived from an EMBL/GenBank/DDBJ whole genome shotgun (WGS) entry which is preliminary data.</text>
</comment>
<proteinExistence type="inferred from homology"/>
<evidence type="ECO:0000256" key="3">
    <source>
        <dbReference type="RuleBase" id="RU000363"/>
    </source>
</evidence>
<reference evidence="4 5" key="3">
    <citation type="submission" date="2021-02" db="EMBL/GenBank/DDBJ databases">
        <authorList>
            <person name="Merkel A.Y."/>
        </authorList>
    </citation>
    <scope>NUCLEOTIDE SEQUENCE [LARGE SCALE GENOMIC DNA]</scope>
    <source>
        <strain evidence="4 5">T05b</strain>
    </source>
</reference>
<evidence type="ECO:0000256" key="2">
    <source>
        <dbReference type="ARBA" id="ARBA00023002"/>
    </source>
</evidence>
<reference evidence="4 5" key="2">
    <citation type="submission" date="2021-02" db="EMBL/GenBank/DDBJ databases">
        <title>Sulfurospirillum tamanensis sp. nov.</title>
        <authorList>
            <person name="Frolova A."/>
            <person name="Merkel A."/>
            <person name="Slobodkin A."/>
        </authorList>
    </citation>
    <scope>NUCLEOTIDE SEQUENCE [LARGE SCALE GENOMIC DNA]</scope>
    <source>
        <strain evidence="4 5">T05b</strain>
    </source>
</reference>
<keyword evidence="2" id="KW-0560">Oxidoreductase</keyword>
<dbReference type="InterPro" id="IPR020904">
    <property type="entry name" value="Sc_DH/Rdtase_CS"/>
</dbReference>
<reference evidence="5" key="1">
    <citation type="submission" date="2021-02" db="EMBL/GenBank/DDBJ databases">
        <title>Sulfurospirillum tamanensis sp. nov.</title>
        <authorList>
            <person name="Merkel A.Y."/>
        </authorList>
    </citation>
    <scope>NUCLEOTIDE SEQUENCE [LARGE SCALE GENOMIC DNA]</scope>
    <source>
        <strain evidence="5">T05b</strain>
    </source>
</reference>
<evidence type="ECO:0000256" key="1">
    <source>
        <dbReference type="ARBA" id="ARBA00006484"/>
    </source>
</evidence>
<dbReference type="RefSeq" id="WP_205459514.1">
    <property type="nucleotide sequence ID" value="NZ_JAFHKK010000020.1"/>
</dbReference>
<dbReference type="PRINTS" id="PR00081">
    <property type="entry name" value="GDHRDH"/>
</dbReference>
<dbReference type="CDD" id="cd05374">
    <property type="entry name" value="17beta-HSD-like_SDR_c"/>
    <property type="match status" value="1"/>
</dbReference>
<sequence>MRHVLISGCSSGIGLYCAKALHVREDFRVYATARKAEDVARLREMGLWACRLDLDSNESIQAGLAQVLEQSGGRLDVLFNNGAYGQPGAVEDLSDEALKAQFQTNVFGTQALTNLVLKTMRVQGSGRIVYNSSVLGFAAMGYRGAYNASKFAIEGLADTLRLELSDSGIHVVLIEPGPIASAFRTNALQKFRAYIDVQNSPHKTTYEATLSRLQGSKPTPFTLGPEAVYDALLEAITAPKPKARYRVTTPTKVLWYAKRLLPTLLLDKLLKRAT</sequence>
<dbReference type="PRINTS" id="PR00080">
    <property type="entry name" value="SDRFAMILY"/>
</dbReference>
<keyword evidence="5" id="KW-1185">Reference proteome</keyword>